<evidence type="ECO:0000313" key="3">
    <source>
        <dbReference type="EMBL" id="GIN58605.1"/>
    </source>
</evidence>
<dbReference type="Pfam" id="PF08241">
    <property type="entry name" value="Methyltransf_11"/>
    <property type="match status" value="1"/>
</dbReference>
<proteinExistence type="predicted"/>
<dbReference type="PIRSF" id="PIRSF018249">
    <property type="entry name" value="MyrA_prd"/>
    <property type="match status" value="1"/>
</dbReference>
<evidence type="ECO:0008006" key="5">
    <source>
        <dbReference type="Google" id="ProtNLM"/>
    </source>
</evidence>
<feature type="domain" description="Methyltransferase type 11" evidence="1">
    <location>
        <begin position="106"/>
        <end position="185"/>
    </location>
</feature>
<accession>A0ABQ4KKX5</accession>
<sequence>MKKSKKVQSAEQVSTFISAFRCPICGASMKVEELKSLVCTENHTFDFAKQGYLHLLPHSIKSQYDTDLFVARRKIIMVSDLYTSFHQVMAKLIQKHVDVSEALMIDLGCGEGSHLQKILDESLNQKFTGIGLDISKEGVIMAAKHYEQPIWLVGDLAYSPIADQSIDVILNILSPSNYQEFKRILTRNGLVLKVVPRTNYLKELREAFFVQDEKKEYSNADTISLFQKHFQVLERFHFHDTKKLTKDELENLVSMTPLSWSADPERKEAFMKQESCNITIDLEILVGKNNIE</sequence>
<evidence type="ECO:0000259" key="2">
    <source>
        <dbReference type="Pfam" id="PF21302"/>
    </source>
</evidence>
<gene>
    <name evidence="3" type="ORF">J8TS2_29240</name>
</gene>
<feature type="domain" description="23S rRNA (guanine(745)-N(1))-methyltransferase N-terminal" evidence="2">
    <location>
        <begin position="20"/>
        <end position="61"/>
    </location>
</feature>
<dbReference type="RefSeq" id="WP_246516882.1">
    <property type="nucleotide sequence ID" value="NZ_BORB01000026.1"/>
</dbReference>
<name>A0ABQ4KKX5_9BACI</name>
<dbReference type="InterPro" id="IPR013216">
    <property type="entry name" value="Methyltransf_11"/>
</dbReference>
<reference evidence="3 4" key="1">
    <citation type="submission" date="2021-03" db="EMBL/GenBank/DDBJ databases">
        <title>Antimicrobial resistance genes in bacteria isolated from Japanese honey, and their potential for conferring macrolide and lincosamide resistance in the American foulbrood pathogen Paenibacillus larvae.</title>
        <authorList>
            <person name="Okamoto M."/>
            <person name="Kumagai M."/>
            <person name="Kanamori H."/>
            <person name="Takamatsu D."/>
        </authorList>
    </citation>
    <scope>NUCLEOTIDE SEQUENCE [LARGE SCALE GENOMIC DNA]</scope>
    <source>
        <strain evidence="3 4">J8TS2</strain>
    </source>
</reference>
<dbReference type="InterPro" id="IPR029063">
    <property type="entry name" value="SAM-dependent_MTases_sf"/>
</dbReference>
<dbReference type="InterPro" id="IPR016718">
    <property type="entry name" value="rRNA_m1G-MeTrfase_A_prd"/>
</dbReference>
<organism evidence="3 4">
    <name type="scientific">Lederbergia ruris</name>
    <dbReference type="NCBI Taxonomy" id="217495"/>
    <lineage>
        <taxon>Bacteria</taxon>
        <taxon>Bacillati</taxon>
        <taxon>Bacillota</taxon>
        <taxon>Bacilli</taxon>
        <taxon>Bacillales</taxon>
        <taxon>Bacillaceae</taxon>
        <taxon>Lederbergia</taxon>
    </lineage>
</organism>
<dbReference type="InterPro" id="IPR048647">
    <property type="entry name" value="RlmA_N"/>
</dbReference>
<keyword evidence="4" id="KW-1185">Reference proteome</keyword>
<dbReference type="Pfam" id="PF21302">
    <property type="entry name" value="Zn_ribbon_RlmA"/>
    <property type="match status" value="1"/>
</dbReference>
<dbReference type="SUPFAM" id="SSF53335">
    <property type="entry name" value="S-adenosyl-L-methionine-dependent methyltransferases"/>
    <property type="match status" value="1"/>
</dbReference>
<comment type="caution">
    <text evidence="3">The sequence shown here is derived from an EMBL/GenBank/DDBJ whole genome shotgun (WGS) entry which is preliminary data.</text>
</comment>
<evidence type="ECO:0000259" key="1">
    <source>
        <dbReference type="Pfam" id="PF08241"/>
    </source>
</evidence>
<protein>
    <recommendedName>
        <fullName evidence="5">Methyltransferase domain-containing protein</fullName>
    </recommendedName>
</protein>
<dbReference type="Gene3D" id="3.40.50.150">
    <property type="entry name" value="Vaccinia Virus protein VP39"/>
    <property type="match status" value="1"/>
</dbReference>
<evidence type="ECO:0000313" key="4">
    <source>
        <dbReference type="Proteomes" id="UP000679950"/>
    </source>
</evidence>
<dbReference type="EMBL" id="BORB01000026">
    <property type="protein sequence ID" value="GIN58605.1"/>
    <property type="molecule type" value="Genomic_DNA"/>
</dbReference>
<dbReference type="Proteomes" id="UP000679950">
    <property type="component" value="Unassembled WGS sequence"/>
</dbReference>